<feature type="region of interest" description="Disordered" evidence="1">
    <location>
        <begin position="1897"/>
        <end position="1917"/>
    </location>
</feature>
<proteinExistence type="predicted"/>
<feature type="compositionally biased region" description="Polar residues" evidence="1">
    <location>
        <begin position="1942"/>
        <end position="1954"/>
    </location>
</feature>
<evidence type="ECO:0000313" key="2">
    <source>
        <dbReference type="EMBL" id="KAG5453986.1"/>
    </source>
</evidence>
<feature type="region of interest" description="Disordered" evidence="1">
    <location>
        <begin position="1793"/>
        <end position="1812"/>
    </location>
</feature>
<feature type="region of interest" description="Disordered" evidence="1">
    <location>
        <begin position="660"/>
        <end position="679"/>
    </location>
</feature>
<organism evidence="2 3">
    <name type="scientific">Clonorchis sinensis</name>
    <name type="common">Chinese liver fluke</name>
    <dbReference type="NCBI Taxonomy" id="79923"/>
    <lineage>
        <taxon>Eukaryota</taxon>
        <taxon>Metazoa</taxon>
        <taxon>Spiralia</taxon>
        <taxon>Lophotrochozoa</taxon>
        <taxon>Platyhelminthes</taxon>
        <taxon>Trematoda</taxon>
        <taxon>Digenea</taxon>
        <taxon>Opisthorchiida</taxon>
        <taxon>Opisthorchiata</taxon>
        <taxon>Opisthorchiidae</taxon>
        <taxon>Clonorchis</taxon>
    </lineage>
</organism>
<feature type="compositionally biased region" description="Polar residues" evidence="1">
    <location>
        <begin position="2895"/>
        <end position="2905"/>
    </location>
</feature>
<feature type="compositionally biased region" description="Basic and acidic residues" evidence="1">
    <location>
        <begin position="1982"/>
        <end position="1991"/>
    </location>
</feature>
<feature type="region of interest" description="Disordered" evidence="1">
    <location>
        <begin position="2109"/>
        <end position="2159"/>
    </location>
</feature>
<sequence length="3828" mass="404428">MAEYNLPVRYRHLGPKCSMDIHTSKEFTAISQSPNHDSSDSIGAATSEDLSSLVDPLATSDVIHVKRSLLVEPLSNTVDDSSNISEFEPACHQHITSSDLPSLDTLPPPTEQLPVERTEGLIRPMQNASTTTSSLSDGNRLQPAQSIPNHEETAVKFKPTCAFVVDDISLSCLSRTQEVHSTQSRSLESSPCPAHLTHKFVVTQQDDGASDSSFPGAVYRPKSQPATITPFLPVSTSAKTSAAAFAICSSNESSRLWTQESVSDQATIQFNPITSTGRIDEQLLSSAIEGTSGKLDHVLSGQSLSNNTTTSSSFTAMTDGTFPFHGLPHVASNLDSSIFSSAFQSDPVPQPVYAQPSKSSGLMHLHPTSGVSLQTSEGSPAPFTSFPMGFSPVSTAMNVPLPLAPSTSAAPALPPSVSLTLSPITANGDFPPVTLQLPGLPTVILQVLPLPGAKMDEQYTIKVSTPLILSGISGALANGGTMNGGPIMLSIAPGTLPPTTTATTSEGMPSTTHNPLGSDGTTSPLTPPSTTTTSCASTSVSFSLPNVPISHLPSGSNAATTLRLALPVGTQVSLQSPHTHAACKRMRAIAPKPCQKLAAETVANGTSNSGPRSSSVSANKNSIKRQVTMVTSCISSALPIQASIGSAVFTSPMVTSNKGKRVQVLSGSSSASRPGRGRRKTAANACLTPIPAASPAFLSSAQNGTVSISSSLHLPPNDSHLTPQSVTYPTTFTTQSLFVPSSTNPIMTGSAIPSGQMPSTFLFSGMIPPGSVPSGASPYIFQQPIPFANGCSSFPGSLYTPSGPTPLPPSTSGASSAVSTLPPVSSTSLFPPGGAAALATINPATGMITHYPAPCVPMAVPFSTSGSSTDHAAQFGLSLVYSQPNQSAVGFLIPNVSQAGSLVYPVAGQPLLSTPLSTTLSSGSINFGDHTSLGPPLGGSFAAGSLVPGPGSLHSSGIGITSALPPLLQTPVPFLSTSASNPAPMLPVNSGVGSLPVISSASSTTDEIAVMEDDVNCLAKDDLISIAWRLTQMDDDLVPTCIVPDQEGQATSLVASGSENIFNVYDQEKSSQFSYSTNFVVDDVPECSDIYTMQDTQESAEIVLLDAKPSPARLHSLTENNSVADIFTTPEESTGNADIDALLAAAAMVGAASGVGDAQSAVAVPVPTSFTNVTVHSSTSSPSAGIDVNSRPSSSDSATSIPSVCDSSNTVVTTCTTQCASSSRMEPGLSPSAPTDLLSSDLFEFHGHGEANVSIGNFDESDEPPSLVAVLGCNAEDAADLESVLGPGSHSLDEGGPVTESFLNSLVGPAPDDLDLGDTEDADDNLFDADFDVCASGSPTHGVHKVSSEFVDNECIRPPHPLNDLNSDNFDLDYDDLTKNPMSLEPSVDADVPIPSSHQVRALLRNTAPAVLPYRFSSCRNPLISVKDAVFTKLFEAPVYKKRTSRSHRFENGVDDFIGVDFPDAVSHYTTAEQFDEALMLLGPQPSPPATSSSPGKSNSGLLESAELETEDGKPFNASSPTCDVAGSGVTSDKCRVSPVTDVSGEAKNELLEPGTPVEPTREEVERPIGSPFVVATKVSATVSEPSSKDCEHSVNFDALISEPPIPIEPVEENAACFVHNGVELNLTQAQDDSAVTSVGVTSTCEHHDTSRLDSHTGSVPPSEDDASNEGSGYDEEATLAMVIEHPVSTCTIPVNEHPSEAAKLVDELVVGNACSDSKDVDDSPISSQPVAKRYRTRSFSLISNKRNSGSVQRGVHRRRLLSAPSADEARVKSNRTSLLQISSVSLANGTISSVNVPSDSHSRRSYRTTSSVASDELSRSVSCLPVSPLGHHLTVDTEVSEVVPSPSIFGVLASSSVLLEAAVDLVGSDSDISPVKSSLEGLATLDRMLKSCQRQSQQLQESSLSKSSSIESAADSSVPSGLTFQVLAPELPLSTERDNKNLSCSETSASSPNCYLMRPVEQSPAPVVRSATRRPKRRRPKPEVQTRDAEAMLSRPVEESSGAHIPSTRSSTDVADTTQCLLWLPSAQRPLSFGLSAAYPTATSSAVNLLIEGDFERHLPRLQLAVEGRLFPDWNVSSPEPTEPTVTESQSAVSSSVFETTCSEADSVSSSLSLPKQPNINLSARRSGRRQAKSKRQRPKPEHKHKVVPKTTPITEQSDSTFPMLHTKLIPAEIATVNLKVADTEAPFARFLTVANFPTFATVQLAKKADEEPPSNDRHSAIWSEHNVLFERFVKAHTEATDEPSLSVSVASSGPFFECTSLPPPSTTRTTVNKNELGSVSHGPNEVDYQSDTVAHSTVAGDLSGFSAPAFPALRNRMRNPGCSFTSESTEQVNSKQSDRTGTSSSSAYSSTPVVAPTYPPVTHAGTNLKLFSTFPACADWPVSLAFAHSSVANTTYPNSTWPLLPPCTAVASLTFGSFAGAAAFRATSFSALAARASSGSHANSSTWSNMPTFSDLAKAASNTPCVLFAERTSVASGVTPSWSDCILNKSTSQGSPATRSSAPVGSGTSRSEVVSDLSQAQGQSSADSSNENNVASETEQSGHRISSVTRVETQRHVAVDRLARARPNRTVLRRRRRSRKTRQKAVKKSLLLRPNITGCVMPRTFSSSPLDSSMALPVCLVTRLENSSNCPSELLAVSPVSGDRSSDALEHRTSIVNSVSLTDPNLLDQDVQTSTSQEPEPFVEGDELCPYQEPYEVIDVCAIDYPEDKPCESQPNPDQDQPTGPVSLEAPIPLVHHSSVLSVNVAPPADSSSCVPVSPNAGSTAASVVSLIADTDLALSDAVTTAEANVSRTSPRESTPTLSSSATDRIPSSCPLEVNGDANTEPPSYPPIRLRLNLKSSTSYNSGRCNKLNKKKRTPKAPSFLTTDSRIPVISASTPTSLSIRLKVPPIAQQNERSSTLPTSRFKCKKVRKGRRHHGDSFKPSDLPNVSTKITIRTGRNDGHSNSVSNLAAPSCTPMMHSIVGPTATPTARLNSTRSSSVSYASRLCSVFSRKIFSTAKQERRSSNVQLSRPWRSGLAGSPRKRGHPRAHPASSVNPGSTIFYDTKRPRIEVKDNTPTPTATVVRGTGRRGRPPSRARIGLPGRILTGALKLKSKAEESRAIRLVIRLGKNLSSQATGSVVRGKRRSTQTSVDRLTTKAISPASNASCHYHDTGQDADSESSEDSKLGETSVFGTEPCADALQPFEFSIATEAETYMDPNQVQIHRALNRAVAPRTSNGSGVSGCFAAPPDDDDDSGEAGLPGSTMLSSEYPTACLSEQQPGGCFAGFRTQVPINVTNRPPINARVLSRDEKGAEHTRKRRSSRTRRVCKRKSNVEPDSDVSLLTEAATVPVCPDDLCNTLLNGQPPTASPLSSLCYKYRTDAAVVSQPGPVYGITAGPPEFTAPRTGWVSSVHPDRNGTSPLLCQNKGFAADGGCGSDPLDKFGSIASPHWRSTRENAISHAKSDLGNFNLPVSESFEPPLPNSVGTVNTSTEGHRSNSTSSVSSVTALPSTESPVAPSLEKQLDISIPPDPHFYNSIHGEHQRARADHSLPSALDCPLQDTDTGGPSHLPFKSPVCESVHGDRPTQQHSYSDLGLDTRHHHRSTRDLSVGDVSSVDTGTTHQLPSPPSSMQQQALALAAAAYATLDPMMAVHQQAKAYYDQWASSLFGNWASSGGAGGCGSSSQLSVNSEPHSGSQLQQQQQQQQTDWINAALLSKQQLVSSQYERGDPTENDNLRQWPWPSNQRRAHASDDRSTSDSTAFDRFHQLYRGSNHSDRSYLDFAFSNLPTNTPDMSRSSQHQLFNSSTFADPSQARCNSRYNDVPGDYARISTGPFSESRVNGW</sequence>
<feature type="compositionally biased region" description="Basic residues" evidence="1">
    <location>
        <begin position="2566"/>
        <end position="2588"/>
    </location>
</feature>
<feature type="compositionally biased region" description="Low complexity" evidence="1">
    <location>
        <begin position="2517"/>
        <end position="2531"/>
    </location>
</feature>
<feature type="region of interest" description="Disordered" evidence="1">
    <location>
        <begin position="3564"/>
        <end position="3615"/>
    </location>
</feature>
<dbReference type="Proteomes" id="UP000286415">
    <property type="component" value="Unassembled WGS sequence"/>
</dbReference>
<feature type="compositionally biased region" description="Polar residues" evidence="1">
    <location>
        <begin position="2715"/>
        <end position="2726"/>
    </location>
</feature>
<feature type="compositionally biased region" description="Polar residues" evidence="1">
    <location>
        <begin position="2076"/>
        <end position="2093"/>
    </location>
</feature>
<feature type="region of interest" description="Disordered" evidence="1">
    <location>
        <begin position="2073"/>
        <end position="2093"/>
    </location>
</feature>
<feature type="compositionally biased region" description="Low complexity" evidence="1">
    <location>
        <begin position="3060"/>
        <end position="3070"/>
    </location>
</feature>
<feature type="region of interest" description="Disordered" evidence="1">
    <location>
        <begin position="3706"/>
        <end position="3744"/>
    </location>
</feature>
<feature type="region of interest" description="Disordered" evidence="1">
    <location>
        <begin position="2490"/>
        <end position="2588"/>
    </location>
</feature>
<feature type="compositionally biased region" description="Basic and acidic residues" evidence="1">
    <location>
        <begin position="3048"/>
        <end position="3058"/>
    </location>
</feature>
<feature type="compositionally biased region" description="Low complexity" evidence="1">
    <location>
        <begin position="1190"/>
        <end position="1203"/>
    </location>
</feature>
<feature type="compositionally biased region" description="Basic and acidic residues" evidence="1">
    <location>
        <begin position="3734"/>
        <end position="3744"/>
    </location>
</feature>
<feature type="region of interest" description="Disordered" evidence="1">
    <location>
        <begin position="3459"/>
        <end position="3532"/>
    </location>
</feature>
<feature type="compositionally biased region" description="Polar residues" evidence="1">
    <location>
        <begin position="2324"/>
        <end position="2335"/>
    </location>
</feature>
<feature type="region of interest" description="Disordered" evidence="1">
    <location>
        <begin position="1937"/>
        <end position="2013"/>
    </location>
</feature>
<feature type="compositionally biased region" description="Low complexity" evidence="1">
    <location>
        <begin position="3482"/>
        <end position="3492"/>
    </location>
</feature>
<feature type="compositionally biased region" description="Polar residues" evidence="1">
    <location>
        <begin position="3670"/>
        <end position="3681"/>
    </location>
</feature>
<feature type="compositionally biased region" description="Polar residues" evidence="1">
    <location>
        <begin position="2490"/>
        <end position="2514"/>
    </location>
</feature>
<feature type="region of interest" description="Disordered" evidence="1">
    <location>
        <begin position="1173"/>
        <end position="1205"/>
    </location>
</feature>
<feature type="compositionally biased region" description="Basic and acidic residues" evidence="1">
    <location>
        <begin position="2554"/>
        <end position="2565"/>
    </location>
</feature>
<feature type="compositionally biased region" description="Polar residues" evidence="1">
    <location>
        <begin position="2532"/>
        <end position="2553"/>
    </location>
</feature>
<evidence type="ECO:0000313" key="3">
    <source>
        <dbReference type="Proteomes" id="UP000286415"/>
    </source>
</evidence>
<feature type="region of interest" description="Disordered" evidence="1">
    <location>
        <begin position="496"/>
        <end position="537"/>
    </location>
</feature>
<evidence type="ECO:0000256" key="1">
    <source>
        <dbReference type="SAM" id="MobiDB-lite"/>
    </source>
</evidence>
<keyword evidence="3" id="KW-1185">Reference proteome</keyword>
<feature type="compositionally biased region" description="Basic residues" evidence="1">
    <location>
        <begin position="3301"/>
        <end position="3316"/>
    </location>
</feature>
<reference evidence="2 3" key="1">
    <citation type="journal article" date="2018" name="Biotechnol. Adv.">
        <title>Improved genomic resources and new bioinformatic workflow for the carcinogenic parasite Clonorchis sinensis: Biotechnological implications.</title>
        <authorList>
            <person name="Wang D."/>
            <person name="Korhonen P.K."/>
            <person name="Gasser R.B."/>
            <person name="Young N.D."/>
        </authorList>
    </citation>
    <scope>NUCLEOTIDE SEQUENCE [LARGE SCALE GENOMIC DNA]</scope>
    <source>
        <strain evidence="2">Cs-k2</strain>
    </source>
</reference>
<comment type="caution">
    <text evidence="2">The sequence shown here is derived from an EMBL/GenBank/DDBJ whole genome shotgun (WGS) entry which is preliminary data.</text>
</comment>
<feature type="region of interest" description="Disordered" evidence="1">
    <location>
        <begin position="1481"/>
        <end position="1531"/>
    </location>
</feature>
<feature type="region of interest" description="Disordered" evidence="1">
    <location>
        <begin position="2323"/>
        <end position="2353"/>
    </location>
</feature>
<feature type="region of interest" description="Disordered" evidence="1">
    <location>
        <begin position="3230"/>
        <end position="3250"/>
    </location>
</feature>
<feature type="region of interest" description="Disordered" evidence="1">
    <location>
        <begin position="2708"/>
        <end position="2731"/>
    </location>
</feature>
<dbReference type="OrthoDB" id="6265393at2759"/>
<feature type="compositionally biased region" description="Polar residues" evidence="1">
    <location>
        <begin position="2787"/>
        <end position="2809"/>
    </location>
</feature>
<feature type="compositionally biased region" description="Acidic residues" evidence="1">
    <location>
        <begin position="1663"/>
        <end position="1673"/>
    </location>
</feature>
<feature type="region of interest" description="Disordered" evidence="1">
    <location>
        <begin position="3292"/>
        <end position="3318"/>
    </location>
</feature>
<feature type="region of interest" description="Disordered" evidence="1">
    <location>
        <begin position="602"/>
        <end position="621"/>
    </location>
</feature>
<protein>
    <submittedName>
        <fullName evidence="2">Uncharacterized protein</fullName>
    </submittedName>
</protein>
<dbReference type="EMBL" id="NIRI02000010">
    <property type="protein sequence ID" value="KAG5453986.1"/>
    <property type="molecule type" value="Genomic_DNA"/>
</dbReference>
<feature type="region of interest" description="Disordered" evidence="1">
    <location>
        <begin position="2847"/>
        <end position="2866"/>
    </location>
</feature>
<feature type="compositionally biased region" description="Basic residues" evidence="1">
    <location>
        <begin position="2127"/>
        <end position="2149"/>
    </location>
</feature>
<feature type="compositionally biased region" description="Basic and acidic residues" evidence="1">
    <location>
        <begin position="1645"/>
        <end position="1655"/>
    </location>
</feature>
<feature type="compositionally biased region" description="Polar residues" evidence="1">
    <location>
        <begin position="603"/>
        <end position="621"/>
    </location>
</feature>
<name>A0A8T1MYJ1_CLOSI</name>
<feature type="region of interest" description="Disordered" evidence="1">
    <location>
        <begin position="1643"/>
        <end position="1673"/>
    </location>
</feature>
<feature type="compositionally biased region" description="Basic residues" evidence="1">
    <location>
        <begin position="1972"/>
        <end position="1981"/>
    </location>
</feature>
<feature type="region of interest" description="Disordered" evidence="1">
    <location>
        <begin position="3664"/>
        <end position="3690"/>
    </location>
</feature>
<feature type="region of interest" description="Disordered" evidence="1">
    <location>
        <begin position="2895"/>
        <end position="2931"/>
    </location>
</feature>
<gene>
    <name evidence="2" type="ORF">CSKR_102104</name>
</gene>
<accession>A0A8T1MYJ1</accession>
<feature type="region of interest" description="Disordered" evidence="1">
    <location>
        <begin position="3001"/>
        <end position="3084"/>
    </location>
</feature>
<reference evidence="2 3" key="2">
    <citation type="journal article" date="2021" name="Genomics">
        <title>High-quality reference genome for Clonorchis sinensis.</title>
        <authorList>
            <person name="Young N.D."/>
            <person name="Stroehlein A.J."/>
            <person name="Kinkar L."/>
            <person name="Wang T."/>
            <person name="Sohn W.M."/>
            <person name="Chang B.C.H."/>
            <person name="Kaur P."/>
            <person name="Weisz D."/>
            <person name="Dudchenko O."/>
            <person name="Aiden E.L."/>
            <person name="Korhonen P.K."/>
            <person name="Gasser R.B."/>
        </authorList>
    </citation>
    <scope>NUCLEOTIDE SEQUENCE [LARGE SCALE GENOMIC DNA]</scope>
    <source>
        <strain evidence="2">Cs-k2</strain>
    </source>
</reference>
<feature type="region of interest" description="Disordered" evidence="1">
    <location>
        <begin position="2787"/>
        <end position="2834"/>
    </location>
</feature>
<feature type="compositionally biased region" description="Polar residues" evidence="1">
    <location>
        <begin position="1173"/>
        <end position="1183"/>
    </location>
</feature>
<feature type="compositionally biased region" description="Low complexity" evidence="1">
    <location>
        <begin position="2341"/>
        <end position="2353"/>
    </location>
</feature>
<feature type="compositionally biased region" description="Basic residues" evidence="1">
    <location>
        <begin position="2908"/>
        <end position="2920"/>
    </location>
</feature>
<feature type="compositionally biased region" description="Polar residues" evidence="1">
    <location>
        <begin position="3600"/>
        <end position="3609"/>
    </location>
</feature>
<feature type="region of interest" description="Disordered" evidence="1">
    <location>
        <begin position="3143"/>
        <end position="3176"/>
    </location>
</feature>